<keyword evidence="1" id="KW-0732">Signal</keyword>
<dbReference type="InterPro" id="IPR018466">
    <property type="entry name" value="Kre9/Knh1-like_N"/>
</dbReference>
<feature type="domain" description="Yeast cell wall synthesis Kre9/Knh1-like N-terminal" evidence="2">
    <location>
        <begin position="41"/>
        <end position="117"/>
    </location>
</feature>
<proteinExistence type="predicted"/>
<reference evidence="3 4" key="1">
    <citation type="submission" date="2018-08" db="EMBL/GenBank/DDBJ databases">
        <title>Aphanomyces genome sequencing and annotation.</title>
        <authorList>
            <person name="Minardi D."/>
            <person name="Oidtmann B."/>
            <person name="Van Der Giezen M."/>
            <person name="Studholme D.J."/>
        </authorList>
    </citation>
    <scope>NUCLEOTIDE SEQUENCE [LARGE SCALE GENOMIC DNA]</scope>
    <source>
        <strain evidence="3 4">Da</strain>
    </source>
</reference>
<protein>
    <recommendedName>
        <fullName evidence="2">Yeast cell wall synthesis Kre9/Knh1-like N-terminal domain-containing protein</fullName>
    </recommendedName>
</protein>
<dbReference type="Proteomes" id="UP000285430">
    <property type="component" value="Unassembled WGS sequence"/>
</dbReference>
<comment type="caution">
    <text evidence="3">The sequence shown here is derived from an EMBL/GenBank/DDBJ whole genome shotgun (WGS) entry which is preliminary data.</text>
</comment>
<dbReference type="AlphaFoldDB" id="A0A418EIG7"/>
<evidence type="ECO:0000313" key="4">
    <source>
        <dbReference type="Proteomes" id="UP000285430"/>
    </source>
</evidence>
<dbReference type="EMBL" id="QUTH01004447">
    <property type="protein sequence ID" value="RHZ13773.1"/>
    <property type="molecule type" value="Genomic_DNA"/>
</dbReference>
<evidence type="ECO:0000313" key="3">
    <source>
        <dbReference type="EMBL" id="RHZ13773.1"/>
    </source>
</evidence>
<accession>A0A418EIG7</accession>
<sequence length="130" mass="14346">MPILSTTSPPMVAHLSRAMSMPSSDFLQYKMSTAKTFHIKSPSISTVWHRGAAALIQWECTSNISEVRLVLLRTTNANAYAIVADHVENNGFFVFSHVPTTLPSGDDYFLRILSMDGHHGADTSCFSIRS</sequence>
<evidence type="ECO:0000259" key="2">
    <source>
        <dbReference type="Pfam" id="PF10342"/>
    </source>
</evidence>
<gene>
    <name evidence="3" type="ORF">DYB37_006092</name>
</gene>
<name>A0A418EIG7_APHAT</name>
<evidence type="ECO:0000256" key="1">
    <source>
        <dbReference type="ARBA" id="ARBA00022729"/>
    </source>
</evidence>
<dbReference type="Pfam" id="PF10342">
    <property type="entry name" value="Kre9_KNH"/>
    <property type="match status" value="1"/>
</dbReference>
<dbReference type="VEuPathDB" id="FungiDB:H257_00305"/>
<organism evidence="3 4">
    <name type="scientific">Aphanomyces astaci</name>
    <name type="common">Crayfish plague agent</name>
    <dbReference type="NCBI Taxonomy" id="112090"/>
    <lineage>
        <taxon>Eukaryota</taxon>
        <taxon>Sar</taxon>
        <taxon>Stramenopiles</taxon>
        <taxon>Oomycota</taxon>
        <taxon>Saprolegniomycetes</taxon>
        <taxon>Saprolegniales</taxon>
        <taxon>Verrucalvaceae</taxon>
        <taxon>Aphanomyces</taxon>
    </lineage>
</organism>